<keyword evidence="2" id="KW-1185">Reference proteome</keyword>
<evidence type="ECO:0000313" key="1">
    <source>
        <dbReference type="EMBL" id="KAF5888794.1"/>
    </source>
</evidence>
<protein>
    <submittedName>
        <fullName evidence="1">Uncharacterized protein</fullName>
    </submittedName>
</protein>
<accession>A0A8J4WQP8</accession>
<gene>
    <name evidence="1" type="ORF">DAT39_021504</name>
</gene>
<sequence>MSVAVGWSGGVGGAGPADEVKPCHLFYQLALLPDDVHSGSKSLTPTEILCCIYVLSEIRTGDTTETKARRKNHKQANVR</sequence>
<proteinExistence type="predicted"/>
<evidence type="ECO:0000313" key="2">
    <source>
        <dbReference type="Proteomes" id="UP000727407"/>
    </source>
</evidence>
<dbReference type="Proteomes" id="UP000727407">
    <property type="component" value="Unassembled WGS sequence"/>
</dbReference>
<dbReference type="EMBL" id="QNUK01000919">
    <property type="protein sequence ID" value="KAF5888794.1"/>
    <property type="molecule type" value="Genomic_DNA"/>
</dbReference>
<dbReference type="AlphaFoldDB" id="A0A8J4WQP8"/>
<comment type="caution">
    <text evidence="1">The sequence shown here is derived from an EMBL/GenBank/DDBJ whole genome shotgun (WGS) entry which is preliminary data.</text>
</comment>
<reference evidence="1" key="1">
    <citation type="submission" date="2020-07" db="EMBL/GenBank/DDBJ databases">
        <title>Clarias magur genome sequencing, assembly and annotation.</title>
        <authorList>
            <person name="Kushwaha B."/>
            <person name="Kumar R."/>
            <person name="Das P."/>
            <person name="Joshi C.G."/>
            <person name="Kumar D."/>
            <person name="Nagpure N.S."/>
            <person name="Pandey M."/>
            <person name="Agarwal S."/>
            <person name="Srivastava S."/>
            <person name="Singh M."/>
            <person name="Sahoo L."/>
            <person name="Jayasankar P."/>
            <person name="Meher P.K."/>
            <person name="Koringa P.G."/>
            <person name="Iquebal M.A."/>
            <person name="Das S.P."/>
            <person name="Bit A."/>
            <person name="Patnaik S."/>
            <person name="Patel N."/>
            <person name="Shah T.M."/>
            <person name="Hinsu A."/>
            <person name="Jena J.K."/>
        </authorList>
    </citation>
    <scope>NUCLEOTIDE SEQUENCE</scope>
    <source>
        <strain evidence="1">CIFAMagur01</strain>
        <tissue evidence="1">Testis</tissue>
    </source>
</reference>
<organism evidence="1 2">
    <name type="scientific">Clarias magur</name>
    <name type="common">Asian catfish</name>
    <name type="synonym">Macropteronotus magur</name>
    <dbReference type="NCBI Taxonomy" id="1594786"/>
    <lineage>
        <taxon>Eukaryota</taxon>
        <taxon>Metazoa</taxon>
        <taxon>Chordata</taxon>
        <taxon>Craniata</taxon>
        <taxon>Vertebrata</taxon>
        <taxon>Euteleostomi</taxon>
        <taxon>Actinopterygii</taxon>
        <taxon>Neopterygii</taxon>
        <taxon>Teleostei</taxon>
        <taxon>Ostariophysi</taxon>
        <taxon>Siluriformes</taxon>
        <taxon>Clariidae</taxon>
        <taxon>Clarias</taxon>
    </lineage>
</organism>
<name>A0A8J4WQP8_CLAMG</name>